<accession>A0A914Z6Z1</accession>
<feature type="transmembrane region" description="Helical" evidence="1">
    <location>
        <begin position="431"/>
        <end position="449"/>
    </location>
</feature>
<evidence type="ECO:0000313" key="2">
    <source>
        <dbReference type="Proteomes" id="UP000887577"/>
    </source>
</evidence>
<name>A0A914Z6Z1_9BILA</name>
<feature type="transmembrane region" description="Helical" evidence="1">
    <location>
        <begin position="355"/>
        <end position="377"/>
    </location>
</feature>
<proteinExistence type="predicted"/>
<feature type="transmembrane region" description="Helical" evidence="1">
    <location>
        <begin position="389"/>
        <end position="411"/>
    </location>
</feature>
<keyword evidence="1" id="KW-0472">Membrane</keyword>
<sequence length="557" mass="64991">MNYEYSIDYKMAYDGDGERRDGGEDENEENNRIKPRGIEWIRKKVENSGPPNVKSAHELRHFSEDRIRNFLEQLVKENEMDISLFLDKLSLISSLTERHYVNTFELFIHNTESCIGTNEECFRRSGNIAALIGSRTQEPANVIMIGCDFGIHGNDLIDYSPIPCGMLMDAMQTIIVSNLSFVNDIIFSYNIKGKKYTDDPYLFLLKTYRVNAFIKLSGSAGREILLSNDKSDMLIEYLNNVLDKPSNMLIPKILEKYLNKKLIQNGTEIEHGNLMELDIYYPKIYDSIMDFIQFKKVGAVQRVGENLLSFVYALSGIPYFNLKRGKFLGFNYSISDEYYGFPFLRSHIYDFGKTVHTVTFIFLTFIIFIISSLSFIYTCWHRKLNPKKLLVLYFTCIGSILGSNVVLYFLSSLFDYLPIQWNSGTSFLRNIFLHFLLTISMYFKFTENIESKFSIDYEQTYFTYGIFFPLLFLTIIFTADIVDTYFRAVMKEHFEGYKLLAAIFGFLIAFLISNLTFVSRNIIFDWGTSEYIPANDCPWLNFPEISQHRERYWQYSS</sequence>
<keyword evidence="2" id="KW-1185">Reference proteome</keyword>
<feature type="transmembrane region" description="Helical" evidence="1">
    <location>
        <begin position="461"/>
        <end position="479"/>
    </location>
</feature>
<protein>
    <submittedName>
        <fullName evidence="3">Uncharacterized protein</fullName>
    </submittedName>
</protein>
<evidence type="ECO:0000313" key="3">
    <source>
        <dbReference type="WBParaSite" id="PSU_v2.g8100.t1"/>
    </source>
</evidence>
<dbReference type="Proteomes" id="UP000887577">
    <property type="component" value="Unplaced"/>
</dbReference>
<dbReference type="AlphaFoldDB" id="A0A914Z6Z1"/>
<organism evidence="2 3">
    <name type="scientific">Panagrolaimus superbus</name>
    <dbReference type="NCBI Taxonomy" id="310955"/>
    <lineage>
        <taxon>Eukaryota</taxon>
        <taxon>Metazoa</taxon>
        <taxon>Ecdysozoa</taxon>
        <taxon>Nematoda</taxon>
        <taxon>Chromadorea</taxon>
        <taxon>Rhabditida</taxon>
        <taxon>Tylenchina</taxon>
        <taxon>Panagrolaimomorpha</taxon>
        <taxon>Panagrolaimoidea</taxon>
        <taxon>Panagrolaimidae</taxon>
        <taxon>Panagrolaimus</taxon>
    </lineage>
</organism>
<dbReference type="WBParaSite" id="PSU_v2.g8100.t1">
    <property type="protein sequence ID" value="PSU_v2.g8100.t1"/>
    <property type="gene ID" value="PSU_v2.g8100"/>
</dbReference>
<evidence type="ECO:0000256" key="1">
    <source>
        <dbReference type="SAM" id="Phobius"/>
    </source>
</evidence>
<feature type="transmembrane region" description="Helical" evidence="1">
    <location>
        <begin position="499"/>
        <end position="518"/>
    </location>
</feature>
<reference evidence="3" key="1">
    <citation type="submission" date="2022-11" db="UniProtKB">
        <authorList>
            <consortium name="WormBaseParasite"/>
        </authorList>
    </citation>
    <scope>IDENTIFICATION</scope>
</reference>
<keyword evidence="1" id="KW-1133">Transmembrane helix</keyword>
<keyword evidence="1" id="KW-0812">Transmembrane</keyword>